<evidence type="ECO:0000313" key="3">
    <source>
        <dbReference type="Proteomes" id="UP000501240"/>
    </source>
</evidence>
<protein>
    <submittedName>
        <fullName evidence="2">Uncharacterized protein</fullName>
    </submittedName>
</protein>
<keyword evidence="3" id="KW-1185">Reference proteome</keyword>
<organism evidence="2 3">
    <name type="scientific">Actinomadura verrucosospora</name>
    <dbReference type="NCBI Taxonomy" id="46165"/>
    <lineage>
        <taxon>Bacteria</taxon>
        <taxon>Bacillati</taxon>
        <taxon>Actinomycetota</taxon>
        <taxon>Actinomycetes</taxon>
        <taxon>Streptosporangiales</taxon>
        <taxon>Thermomonosporaceae</taxon>
        <taxon>Actinomadura</taxon>
    </lineage>
</organism>
<feature type="compositionally biased region" description="Basic residues" evidence="1">
    <location>
        <begin position="61"/>
        <end position="71"/>
    </location>
</feature>
<sequence>MGQTRRRRGGRPFRADNGCAAIGPISGPRHSGTECQKGQEVTCATARSPRVTSGDGARARPGARHRHRRRQHGDGGGGQGPGGRRFPPDPRPPGRRTARERRWGGPPGASPCDLAHPVSRGASSSPVRTDGPLPITGTARAPCGRCPSWRSARRPPSVDEPIFPTYSRSPSVASRLQSKSPSGRRKPGGN</sequence>
<reference evidence="2 3" key="1">
    <citation type="submission" date="2020-05" db="EMBL/GenBank/DDBJ databases">
        <title>Actinomadura verrucosospora NRRL-B18236 (PFL_A860) Genome sequencing and assembly.</title>
        <authorList>
            <person name="Samborskyy M."/>
        </authorList>
    </citation>
    <scope>NUCLEOTIDE SEQUENCE [LARGE SCALE GENOMIC DNA]</scope>
    <source>
        <strain evidence="2 3">NRRL:B18236</strain>
    </source>
</reference>
<evidence type="ECO:0000256" key="1">
    <source>
        <dbReference type="SAM" id="MobiDB-lite"/>
    </source>
</evidence>
<dbReference type="EMBL" id="CP053892">
    <property type="protein sequence ID" value="QKG21402.1"/>
    <property type="molecule type" value="Genomic_DNA"/>
</dbReference>
<gene>
    <name evidence="2" type="ORF">ACTIVE_3040</name>
</gene>
<feature type="region of interest" description="Disordered" evidence="1">
    <location>
        <begin position="1"/>
        <end position="190"/>
    </location>
</feature>
<feature type="compositionally biased region" description="Polar residues" evidence="1">
    <location>
        <begin position="166"/>
        <end position="181"/>
    </location>
</feature>
<dbReference type="AlphaFoldDB" id="A0A7D3ZLM4"/>
<proteinExistence type="predicted"/>
<evidence type="ECO:0000313" key="2">
    <source>
        <dbReference type="EMBL" id="QKG21402.1"/>
    </source>
</evidence>
<accession>A0A7D3ZLM4</accession>
<feature type="compositionally biased region" description="Basic residues" evidence="1">
    <location>
        <begin position="1"/>
        <end position="11"/>
    </location>
</feature>
<feature type="compositionally biased region" description="Gly residues" evidence="1">
    <location>
        <begin position="74"/>
        <end position="83"/>
    </location>
</feature>
<name>A0A7D3ZLM4_ACTVE</name>
<dbReference type="Proteomes" id="UP000501240">
    <property type="component" value="Chromosome"/>
</dbReference>